<dbReference type="SUPFAM" id="SSF51735">
    <property type="entry name" value="NAD(P)-binding Rossmann-fold domains"/>
    <property type="match status" value="1"/>
</dbReference>
<proteinExistence type="inferred from homology"/>
<feature type="binding site" evidence="9">
    <location>
        <position position="196"/>
    </location>
    <ligand>
        <name>1-deoxy-D-xylulose 5-phosphate</name>
        <dbReference type="ChEBI" id="CHEBI:57792"/>
    </ligand>
</feature>
<reference evidence="13 14" key="1">
    <citation type="submission" date="2016-10" db="EMBL/GenBank/DDBJ databases">
        <authorList>
            <person name="de Groot N.N."/>
        </authorList>
    </citation>
    <scope>NUCLEOTIDE SEQUENCE [LARGE SCALE GENOMIC DNA]</scope>
    <source>
        <strain evidence="13 14">YAD2003</strain>
    </source>
</reference>
<feature type="binding site" evidence="9">
    <location>
        <position position="202"/>
    </location>
    <ligand>
        <name>NADPH</name>
        <dbReference type="ChEBI" id="CHEBI:57783"/>
    </ligand>
</feature>
<dbReference type="GO" id="GO:0051484">
    <property type="term" value="P:isopentenyl diphosphate biosynthetic process, methylerythritol 4-phosphate pathway involved in terpenoid biosynthetic process"/>
    <property type="evidence" value="ECO:0007669"/>
    <property type="project" value="TreeGrafter"/>
</dbReference>
<evidence type="ECO:0000256" key="2">
    <source>
        <dbReference type="ARBA" id="ARBA00006825"/>
    </source>
</evidence>
<comment type="similarity">
    <text evidence="2 9">Belongs to the DXR family.</text>
</comment>
<evidence type="ECO:0000313" key="13">
    <source>
        <dbReference type="EMBL" id="SEH60646.1"/>
    </source>
</evidence>
<evidence type="ECO:0000313" key="14">
    <source>
        <dbReference type="Proteomes" id="UP000183190"/>
    </source>
</evidence>
<dbReference type="PANTHER" id="PTHR30525:SF0">
    <property type="entry name" value="1-DEOXY-D-XYLULOSE 5-PHOSPHATE REDUCTOISOMERASE, CHLOROPLASTIC"/>
    <property type="match status" value="1"/>
</dbReference>
<evidence type="ECO:0000256" key="9">
    <source>
        <dbReference type="HAMAP-Rule" id="MF_00183"/>
    </source>
</evidence>
<dbReference type="InterPro" id="IPR003821">
    <property type="entry name" value="DXP_reductoisomerase"/>
</dbReference>
<dbReference type="GO" id="GO:0070402">
    <property type="term" value="F:NADPH binding"/>
    <property type="evidence" value="ECO:0007669"/>
    <property type="project" value="InterPro"/>
</dbReference>
<dbReference type="PANTHER" id="PTHR30525">
    <property type="entry name" value="1-DEOXY-D-XYLULOSE 5-PHOSPHATE REDUCTOISOMERASE"/>
    <property type="match status" value="1"/>
</dbReference>
<feature type="binding site" evidence="9">
    <location>
        <position position="149"/>
    </location>
    <ligand>
        <name>1-deoxy-D-xylulose 5-phosphate</name>
        <dbReference type="ChEBI" id="CHEBI:57792"/>
    </ligand>
</feature>
<dbReference type="GO" id="GO:0030604">
    <property type="term" value="F:1-deoxy-D-xylulose-5-phosphate reductoisomerase activity"/>
    <property type="evidence" value="ECO:0007669"/>
    <property type="project" value="UniProtKB-UniRule"/>
</dbReference>
<dbReference type="RefSeq" id="WP_074716374.1">
    <property type="nucleotide sequence ID" value="NZ_FNWV01000005.1"/>
</dbReference>
<dbReference type="FunFam" id="3.40.50.720:FF:000045">
    <property type="entry name" value="1-deoxy-D-xylulose 5-phosphate reductoisomerase"/>
    <property type="match status" value="1"/>
</dbReference>
<keyword evidence="9" id="KW-0460">Magnesium</keyword>
<dbReference type="InterPro" id="IPR013512">
    <property type="entry name" value="DXP_reductoisomerase_N"/>
</dbReference>
<feature type="binding site" evidence="9">
    <location>
        <position position="215"/>
    </location>
    <ligand>
        <name>1-deoxy-D-xylulose 5-phosphate</name>
        <dbReference type="ChEBI" id="CHEBI:57792"/>
    </ligand>
</feature>
<dbReference type="InterPro" id="IPR026877">
    <property type="entry name" value="DXPR_C"/>
</dbReference>
<feature type="binding site" evidence="9">
    <location>
        <position position="173"/>
    </location>
    <ligand>
        <name>1-deoxy-D-xylulose 5-phosphate</name>
        <dbReference type="ChEBI" id="CHEBI:57792"/>
    </ligand>
</feature>
<feature type="binding site" evidence="9">
    <location>
        <position position="11"/>
    </location>
    <ligand>
        <name>NADPH</name>
        <dbReference type="ChEBI" id="CHEBI:57783"/>
    </ligand>
</feature>
<evidence type="ECO:0000259" key="10">
    <source>
        <dbReference type="Pfam" id="PF02670"/>
    </source>
</evidence>
<feature type="binding site" evidence="9">
    <location>
        <position position="12"/>
    </location>
    <ligand>
        <name>NADPH</name>
        <dbReference type="ChEBI" id="CHEBI:57783"/>
    </ligand>
</feature>
<feature type="domain" description="DXP reductoisomerase C-terminal" evidence="12">
    <location>
        <begin position="258"/>
        <end position="374"/>
    </location>
</feature>
<gene>
    <name evidence="9" type="primary">dxr</name>
    <name evidence="13" type="ORF">SAMN02910265_01681</name>
</gene>
<name>A0A1H6JFJ1_RUMFL</name>
<comment type="caution">
    <text evidence="9">Lacks conserved residue(s) required for the propagation of feature annotation.</text>
</comment>
<keyword evidence="5 9" id="KW-0560">Oxidoreductase</keyword>
<evidence type="ECO:0000256" key="8">
    <source>
        <dbReference type="ARBA" id="ARBA00048543"/>
    </source>
</evidence>
<dbReference type="EMBL" id="FNWV01000005">
    <property type="protein sequence ID" value="SEH60646.1"/>
    <property type="molecule type" value="Genomic_DNA"/>
</dbReference>
<dbReference type="Pfam" id="PF08436">
    <property type="entry name" value="DXP_redisom_C"/>
    <property type="match status" value="1"/>
</dbReference>
<protein>
    <recommendedName>
        <fullName evidence="9">1-deoxy-D-xylulose 5-phosphate reductoisomerase</fullName>
        <shortName evidence="9">DXP reductoisomerase</shortName>
        <ecNumber evidence="9">1.1.1.267</ecNumber>
    </recommendedName>
    <alternativeName>
        <fullName evidence="9">1-deoxyxylulose-5-phosphate reductoisomerase</fullName>
    </alternativeName>
    <alternativeName>
        <fullName evidence="9">2-C-methyl-D-erythritol 4-phosphate synthase</fullName>
    </alternativeName>
</protein>
<dbReference type="SUPFAM" id="SSF69055">
    <property type="entry name" value="1-deoxy-D-xylulose-5-phosphate reductoisomerase, C-terminal domain"/>
    <property type="match status" value="1"/>
</dbReference>
<dbReference type="UniPathway" id="UPA00056">
    <property type="reaction ID" value="UER00092"/>
</dbReference>
<dbReference type="HAMAP" id="MF_00183">
    <property type="entry name" value="DXP_reductoisom"/>
    <property type="match status" value="1"/>
</dbReference>
<dbReference type="Pfam" id="PF13288">
    <property type="entry name" value="DXPR_C"/>
    <property type="match status" value="1"/>
</dbReference>
<feature type="binding site" evidence="9">
    <location>
        <position position="122"/>
    </location>
    <ligand>
        <name>1-deoxy-D-xylulose 5-phosphate</name>
        <dbReference type="ChEBI" id="CHEBI:57792"/>
    </ligand>
</feature>
<dbReference type="Gene3D" id="1.10.1740.10">
    <property type="match status" value="1"/>
</dbReference>
<keyword evidence="6 9" id="KW-0464">Manganese</keyword>
<evidence type="ECO:0000256" key="5">
    <source>
        <dbReference type="ARBA" id="ARBA00023002"/>
    </source>
</evidence>
<dbReference type="EC" id="1.1.1.267" evidence="9"/>
<feature type="binding site" evidence="9">
    <location>
        <position position="123"/>
    </location>
    <ligand>
        <name>NADPH</name>
        <dbReference type="ChEBI" id="CHEBI:57783"/>
    </ligand>
</feature>
<keyword evidence="7 9" id="KW-0414">Isoprene biosynthesis</keyword>
<dbReference type="OrthoDB" id="9806546at2"/>
<dbReference type="AlphaFoldDB" id="A0A1H6JFJ1"/>
<dbReference type="NCBIfam" id="TIGR00243">
    <property type="entry name" value="Dxr"/>
    <property type="match status" value="1"/>
</dbReference>
<feature type="binding site" evidence="9">
    <location>
        <position position="14"/>
    </location>
    <ligand>
        <name>NADPH</name>
        <dbReference type="ChEBI" id="CHEBI:57783"/>
    </ligand>
</feature>
<evidence type="ECO:0000256" key="3">
    <source>
        <dbReference type="ARBA" id="ARBA00022723"/>
    </source>
</evidence>
<dbReference type="Proteomes" id="UP000183190">
    <property type="component" value="Unassembled WGS sequence"/>
</dbReference>
<evidence type="ECO:0000256" key="7">
    <source>
        <dbReference type="ARBA" id="ARBA00023229"/>
    </source>
</evidence>
<feature type="binding site" evidence="9">
    <location>
        <position position="218"/>
    </location>
    <ligand>
        <name>1-deoxy-D-xylulose 5-phosphate</name>
        <dbReference type="ChEBI" id="CHEBI:57792"/>
    </ligand>
</feature>
<dbReference type="GO" id="GO:0030145">
    <property type="term" value="F:manganese ion binding"/>
    <property type="evidence" value="ECO:0007669"/>
    <property type="project" value="TreeGrafter"/>
</dbReference>
<sequence>MEKTVSILGSTGSIGTQSLEVCEKHGIKVAALAAHSSIEALEQQIRKFRPKYACIYNETKYSELKSRISDMEVKLYSGMEGLCTLASLKEADIVLNSVVGMVGLLPTLTAIDAGKDLALANKETLVAGGELVMKAAADRGVRIYPVDSEHSAIFQCLQGNKRSQLSRIILTASGGPFFGRSYEELKKVTKAQALHHPNWEMGNKITIDSATLMNKGLEFIEAKWLFDLTPEQIEIVVHRQSVVHSAVEYNDYSVIAQLGVPDMKIPIQYALLYPDRMSCPTGRLSLTDYGKLTFEKPDYETFKCLSAAIEAIKRGGAYPCLVNSANEEAVRAFLNDEIQFIEIGEIVSSVLDKFTISDIKSYEDVMAADKAARAFVREQIKVKKALD</sequence>
<evidence type="ECO:0000256" key="4">
    <source>
        <dbReference type="ARBA" id="ARBA00022857"/>
    </source>
</evidence>
<comment type="cofactor">
    <cofactor evidence="9">
        <name>Mg(2+)</name>
        <dbReference type="ChEBI" id="CHEBI:18420"/>
    </cofactor>
    <cofactor evidence="9">
        <name>Mn(2+)</name>
        <dbReference type="ChEBI" id="CHEBI:29035"/>
    </cofactor>
</comment>
<evidence type="ECO:0000256" key="1">
    <source>
        <dbReference type="ARBA" id="ARBA00005094"/>
    </source>
</evidence>
<dbReference type="InterPro" id="IPR013644">
    <property type="entry name" value="DXP_reductoisomerase_C"/>
</dbReference>
<evidence type="ECO:0000256" key="6">
    <source>
        <dbReference type="ARBA" id="ARBA00023211"/>
    </source>
</evidence>
<feature type="binding site" evidence="9">
    <location>
        <position position="209"/>
    </location>
    <ligand>
        <name>1-deoxy-D-xylulose 5-phosphate</name>
        <dbReference type="ChEBI" id="CHEBI:57792"/>
    </ligand>
</feature>
<comment type="pathway">
    <text evidence="1 9">Isoprenoid biosynthesis; isopentenyl diphosphate biosynthesis via DXP pathway; isopentenyl diphosphate from 1-deoxy-D-xylulose 5-phosphate: step 1/6.</text>
</comment>
<dbReference type="PIRSF" id="PIRSF006205">
    <property type="entry name" value="Dxp_reductismrs"/>
    <property type="match status" value="1"/>
</dbReference>
<dbReference type="InterPro" id="IPR036169">
    <property type="entry name" value="DXPR_C_sf"/>
</dbReference>
<dbReference type="GO" id="GO:0016853">
    <property type="term" value="F:isomerase activity"/>
    <property type="evidence" value="ECO:0007669"/>
    <property type="project" value="UniProtKB-KW"/>
</dbReference>
<dbReference type="SUPFAM" id="SSF55347">
    <property type="entry name" value="Glyceraldehyde-3-phosphate dehydrogenase-like, C-terminal domain"/>
    <property type="match status" value="1"/>
</dbReference>
<feature type="binding site" evidence="9">
    <location>
        <position position="218"/>
    </location>
    <ligand>
        <name>Mn(2+)</name>
        <dbReference type="ChEBI" id="CHEBI:29035"/>
    </ligand>
</feature>
<dbReference type="Pfam" id="PF02670">
    <property type="entry name" value="DXP_reductoisom"/>
    <property type="match status" value="1"/>
</dbReference>
<comment type="catalytic activity">
    <reaction evidence="8">
        <text>2-C-methyl-D-erythritol 4-phosphate + NADP(+) = 1-deoxy-D-xylulose 5-phosphate + NADPH + H(+)</text>
        <dbReference type="Rhea" id="RHEA:13717"/>
        <dbReference type="ChEBI" id="CHEBI:15378"/>
        <dbReference type="ChEBI" id="CHEBI:57783"/>
        <dbReference type="ChEBI" id="CHEBI:57792"/>
        <dbReference type="ChEBI" id="CHEBI:58262"/>
        <dbReference type="ChEBI" id="CHEBI:58349"/>
        <dbReference type="EC" id="1.1.1.267"/>
    </reaction>
    <physiologicalReaction direction="right-to-left" evidence="8">
        <dbReference type="Rhea" id="RHEA:13719"/>
    </physiologicalReaction>
</comment>
<feature type="binding site" evidence="9">
    <location>
        <position position="13"/>
    </location>
    <ligand>
        <name>NADPH</name>
        <dbReference type="ChEBI" id="CHEBI:57783"/>
    </ligand>
</feature>
<comment type="function">
    <text evidence="9">Catalyzes the NADPH-dependent rearrangement and reduction of 1-deoxy-D-xylulose-5-phosphate (DXP) to 2-C-methyl-D-erythritol 4-phosphate (MEP).</text>
</comment>
<evidence type="ECO:0000259" key="12">
    <source>
        <dbReference type="Pfam" id="PF13288"/>
    </source>
</evidence>
<dbReference type="NCBIfam" id="NF009114">
    <property type="entry name" value="PRK12464.1"/>
    <property type="match status" value="1"/>
</dbReference>
<organism evidence="13 14">
    <name type="scientific">Ruminococcus flavefaciens</name>
    <dbReference type="NCBI Taxonomy" id="1265"/>
    <lineage>
        <taxon>Bacteria</taxon>
        <taxon>Bacillati</taxon>
        <taxon>Bacillota</taxon>
        <taxon>Clostridia</taxon>
        <taxon>Eubacteriales</taxon>
        <taxon>Oscillospiraceae</taxon>
        <taxon>Ruminococcus</taxon>
    </lineage>
</organism>
<feature type="binding site" evidence="9">
    <location>
        <position position="147"/>
    </location>
    <ligand>
        <name>Mn(2+)</name>
        <dbReference type="ChEBI" id="CHEBI:29035"/>
    </ligand>
</feature>
<feature type="domain" description="1-deoxy-D-xylulose 5-phosphate reductoisomerase N-terminal" evidence="10">
    <location>
        <begin position="5"/>
        <end position="129"/>
    </location>
</feature>
<keyword evidence="3 9" id="KW-0479">Metal-binding</keyword>
<feature type="binding site" evidence="9">
    <location>
        <position position="121"/>
    </location>
    <ligand>
        <name>NADPH</name>
        <dbReference type="ChEBI" id="CHEBI:57783"/>
    </ligand>
</feature>
<evidence type="ECO:0000259" key="11">
    <source>
        <dbReference type="Pfam" id="PF08436"/>
    </source>
</evidence>
<accession>A0A1H6JFJ1</accession>
<feature type="binding site" evidence="9">
    <location>
        <position position="148"/>
    </location>
    <ligand>
        <name>1-deoxy-D-xylulose 5-phosphate</name>
        <dbReference type="ChEBI" id="CHEBI:57792"/>
    </ligand>
</feature>
<feature type="binding site" evidence="9">
    <location>
        <position position="214"/>
    </location>
    <ligand>
        <name>1-deoxy-D-xylulose 5-phosphate</name>
        <dbReference type="ChEBI" id="CHEBI:57792"/>
    </ligand>
</feature>
<feature type="binding site" evidence="9">
    <location>
        <position position="149"/>
    </location>
    <ligand>
        <name>Mn(2+)</name>
        <dbReference type="ChEBI" id="CHEBI:29035"/>
    </ligand>
</feature>
<dbReference type="Gene3D" id="3.40.50.720">
    <property type="entry name" value="NAD(P)-binding Rossmann-like Domain"/>
    <property type="match status" value="1"/>
</dbReference>
<keyword evidence="13" id="KW-0413">Isomerase</keyword>
<dbReference type="InterPro" id="IPR036291">
    <property type="entry name" value="NAD(P)-bd_dom_sf"/>
</dbReference>
<feature type="domain" description="1-deoxy-D-xylulose 5-phosphate reductoisomerase C-terminal" evidence="11">
    <location>
        <begin position="143"/>
        <end position="226"/>
    </location>
</feature>
<keyword evidence="4 9" id="KW-0521">NADP</keyword>